<dbReference type="InterPro" id="IPR015915">
    <property type="entry name" value="Kelch-typ_b-propeller"/>
</dbReference>
<keyword evidence="2" id="KW-0677">Repeat</keyword>
<sequence length="607" mass="66685">MRWERVAVHGSGGPGKKWGHTCSAVLGGRLLYVFGGFGDDNRHTNKVHVFDTVRLVLVTDLRFEDFGVYVLDVNRIWSEPVTKGALPSPRDSHSCTAVGDNLFVFGGTNGTNSLNDLYILDTSSNTWIAPSLRGDPPNPREGHSAALIGKRLFIFGGCGNIDGAEIFYDDVYVLNTGLSLRVCVIKVGNGRLHLASMTFMWKRIVPSGIPPSKRESHSCSSWNNKIIIIGGQDTSSFYQSDVHILDTDTLTWCKLNTTGQILPPRAGHTTISLGRNLFVFGGFADNQSLFDDVYVLDVASGTWSEVMLTGEGPSPRFSVAGDCLDPHLGGTLVLIGGCNNTLQPLEDMYYLQTGIVREDERDERRIAKLSLRKQLKLKCQKQQASAFPCDNALERFDNNANVHHQMPMNYTQQSRHNVYSNEYQTPLGTKTFQAKVTKSFPNGYTVETVIDGKRLRGLLFSTKPRPEQTPCNDSIRNTGNGETDREKQNGDHNSVREATRPSETNVSDFQQADALGGNSIRNEPPVGGATAQMKNPFPSYVSPAHEIIILIAPCSISYIMELVLTFDVQPWVRDVSDVVNLESGMLTDAVDGGAKVSKENSSATNDS</sequence>
<protein>
    <submittedName>
        <fullName evidence="4">Uncharacterized protein</fullName>
    </submittedName>
</protein>
<evidence type="ECO:0000313" key="5">
    <source>
        <dbReference type="Proteomes" id="UP000824120"/>
    </source>
</evidence>
<evidence type="ECO:0000256" key="2">
    <source>
        <dbReference type="ARBA" id="ARBA00022737"/>
    </source>
</evidence>
<comment type="caution">
    <text evidence="4">The sequence shown here is derived from an EMBL/GenBank/DDBJ whole genome shotgun (WGS) entry which is preliminary data.</text>
</comment>
<keyword evidence="1" id="KW-0880">Kelch repeat</keyword>
<accession>A0A9J6A2A7</accession>
<dbReference type="SUPFAM" id="SSF117281">
    <property type="entry name" value="Kelch motif"/>
    <property type="match status" value="2"/>
</dbReference>
<dbReference type="Gene3D" id="2.120.10.80">
    <property type="entry name" value="Kelch-type beta propeller"/>
    <property type="match status" value="2"/>
</dbReference>
<evidence type="ECO:0000256" key="3">
    <source>
        <dbReference type="SAM" id="MobiDB-lite"/>
    </source>
</evidence>
<name>A0A9J6A2A7_SOLCO</name>
<organism evidence="4 5">
    <name type="scientific">Solanum commersonii</name>
    <name type="common">Commerson's wild potato</name>
    <name type="synonym">Commerson's nightshade</name>
    <dbReference type="NCBI Taxonomy" id="4109"/>
    <lineage>
        <taxon>Eukaryota</taxon>
        <taxon>Viridiplantae</taxon>
        <taxon>Streptophyta</taxon>
        <taxon>Embryophyta</taxon>
        <taxon>Tracheophyta</taxon>
        <taxon>Spermatophyta</taxon>
        <taxon>Magnoliopsida</taxon>
        <taxon>eudicotyledons</taxon>
        <taxon>Gunneridae</taxon>
        <taxon>Pentapetalae</taxon>
        <taxon>asterids</taxon>
        <taxon>lamiids</taxon>
        <taxon>Solanales</taxon>
        <taxon>Solanaceae</taxon>
        <taxon>Solanoideae</taxon>
        <taxon>Solaneae</taxon>
        <taxon>Solanum</taxon>
    </lineage>
</organism>
<dbReference type="Pfam" id="PF24681">
    <property type="entry name" value="Kelch_KLHDC2_KLHL20_DRC7"/>
    <property type="match status" value="2"/>
</dbReference>
<dbReference type="PANTHER" id="PTHR46093:SF18">
    <property type="entry name" value="FIBRONECTIN TYPE-III DOMAIN-CONTAINING PROTEIN"/>
    <property type="match status" value="1"/>
</dbReference>
<dbReference type="InterPro" id="IPR006652">
    <property type="entry name" value="Kelch_1"/>
</dbReference>
<keyword evidence="5" id="KW-1185">Reference proteome</keyword>
<dbReference type="Proteomes" id="UP000824120">
    <property type="component" value="Chromosome 3"/>
</dbReference>
<feature type="compositionally biased region" description="Basic and acidic residues" evidence="3">
    <location>
        <begin position="482"/>
        <end position="500"/>
    </location>
</feature>
<feature type="region of interest" description="Disordered" evidence="3">
    <location>
        <begin position="460"/>
        <end position="505"/>
    </location>
</feature>
<feature type="compositionally biased region" description="Polar residues" evidence="3">
    <location>
        <begin position="469"/>
        <end position="481"/>
    </location>
</feature>
<dbReference type="OrthoDB" id="10251809at2759"/>
<evidence type="ECO:0000256" key="1">
    <source>
        <dbReference type="ARBA" id="ARBA00022441"/>
    </source>
</evidence>
<proteinExistence type="predicted"/>
<evidence type="ECO:0000313" key="4">
    <source>
        <dbReference type="EMBL" id="KAG5618442.1"/>
    </source>
</evidence>
<gene>
    <name evidence="4" type="ORF">H5410_018266</name>
</gene>
<dbReference type="Pfam" id="PF01344">
    <property type="entry name" value="Kelch_1"/>
    <property type="match status" value="1"/>
</dbReference>
<reference evidence="4 5" key="1">
    <citation type="submission" date="2020-09" db="EMBL/GenBank/DDBJ databases">
        <title>De no assembly of potato wild relative species, Solanum commersonii.</title>
        <authorList>
            <person name="Cho K."/>
        </authorList>
    </citation>
    <scope>NUCLEOTIDE SEQUENCE [LARGE SCALE GENOMIC DNA]</scope>
    <source>
        <strain evidence="4">LZ3.2</strain>
        <tissue evidence="4">Leaf</tissue>
    </source>
</reference>
<dbReference type="PANTHER" id="PTHR46093">
    <property type="entry name" value="ACYL-COA-BINDING DOMAIN-CONTAINING PROTEIN 5"/>
    <property type="match status" value="1"/>
</dbReference>
<dbReference type="EMBL" id="JACXVP010000003">
    <property type="protein sequence ID" value="KAG5618442.1"/>
    <property type="molecule type" value="Genomic_DNA"/>
</dbReference>
<dbReference type="AlphaFoldDB" id="A0A9J6A2A7"/>